<dbReference type="GO" id="GO:0008188">
    <property type="term" value="F:neuropeptide receptor activity"/>
    <property type="evidence" value="ECO:0007669"/>
    <property type="project" value="InterPro"/>
</dbReference>
<name>A0A2T7PL69_POMCA</name>
<evidence type="ECO:0000256" key="7">
    <source>
        <dbReference type="ARBA" id="ARBA00023157"/>
    </source>
</evidence>
<dbReference type="Gene3D" id="1.20.1070.10">
    <property type="entry name" value="Rhodopsin 7-helix transmembrane proteins"/>
    <property type="match status" value="1"/>
</dbReference>
<dbReference type="OMA" id="QLWHPRE"/>
<evidence type="ECO:0000256" key="3">
    <source>
        <dbReference type="ARBA" id="ARBA00022692"/>
    </source>
</evidence>
<evidence type="ECO:0000256" key="4">
    <source>
        <dbReference type="ARBA" id="ARBA00022989"/>
    </source>
</evidence>
<keyword evidence="3 12" id="KW-0812">Transmembrane</keyword>
<comment type="subcellular location">
    <subcellularLocation>
        <location evidence="1">Cell membrane</location>
        <topology evidence="1">Multi-pass membrane protein</topology>
    </subcellularLocation>
</comment>
<dbReference type="OrthoDB" id="5965754at2759"/>
<keyword evidence="5 12" id="KW-0297">G-protein coupled receptor</keyword>
<evidence type="ECO:0000256" key="8">
    <source>
        <dbReference type="ARBA" id="ARBA00023170"/>
    </source>
</evidence>
<evidence type="ECO:0000256" key="5">
    <source>
        <dbReference type="ARBA" id="ARBA00023040"/>
    </source>
</evidence>
<accession>A0A2T7PL69</accession>
<sequence>MNNNSSSTNDPQHNTDGLVSGLLGKSRTSAVVAETLTLGVLWLLSLLGNVLVCLVIHRSRRIQSTTNFFVVSLAMSDLCLSVICLPFVTARVIAGSWLTGQFLCKVIRFVQFAAPAAAIFVLVSICIDRFYTIIYPLSFKVTRSTAKRMIACCWVAAASLSSFCFYFFQVLQPTSSQASAVTFSSSPLTTSGSTFDPNAETVYVCPTFVPAWEWSGKTYGLVLVLCQFLLPTLITGVGYSRVVRYIWTTGAPGVRTIHRTANPVPRTKVKAVKMLLIVTLSCVIMMAPIYIAQIVYSFQPLHYLDRTVFILAFWLLIGTGVSKPLLYLYYNANFRRGCREVFCMSSMKCYRSSTYTITTTSSLGKRNYVGVMELSSDGQRLACGSPTKAFNRALYVEKSAWPLNGSFSSSYV</sequence>
<keyword evidence="4 13" id="KW-1133">Transmembrane helix</keyword>
<comment type="similarity">
    <text evidence="12">Belongs to the G-protein coupled receptor 1 family.</text>
</comment>
<feature type="transmembrane region" description="Helical" evidence="13">
    <location>
        <begin position="219"/>
        <end position="239"/>
    </location>
</feature>
<evidence type="ECO:0000256" key="13">
    <source>
        <dbReference type="SAM" id="Phobius"/>
    </source>
</evidence>
<feature type="transmembrane region" description="Helical" evidence="13">
    <location>
        <begin position="148"/>
        <end position="168"/>
    </location>
</feature>
<dbReference type="InterPro" id="IPR017452">
    <property type="entry name" value="GPCR_Rhodpsn_7TM"/>
</dbReference>
<reference evidence="15 16" key="1">
    <citation type="submission" date="2018-04" db="EMBL/GenBank/DDBJ databases">
        <title>The genome of golden apple snail Pomacea canaliculata provides insight into stress tolerance and invasive adaptation.</title>
        <authorList>
            <person name="Liu C."/>
            <person name="Liu B."/>
            <person name="Ren Y."/>
            <person name="Zhang Y."/>
            <person name="Wang H."/>
            <person name="Li S."/>
            <person name="Jiang F."/>
            <person name="Yin L."/>
            <person name="Zhang G."/>
            <person name="Qian W."/>
            <person name="Fan W."/>
        </authorList>
    </citation>
    <scope>NUCLEOTIDE SEQUENCE [LARGE SCALE GENOMIC DNA]</scope>
    <source>
        <strain evidence="15">SZHN2017</strain>
        <tissue evidence="15">Muscle</tissue>
    </source>
</reference>
<dbReference type="GO" id="GO:0042277">
    <property type="term" value="F:peptide binding"/>
    <property type="evidence" value="ECO:0007669"/>
    <property type="project" value="TreeGrafter"/>
</dbReference>
<evidence type="ECO:0000256" key="11">
    <source>
        <dbReference type="ARBA" id="ARBA00025478"/>
    </source>
</evidence>
<dbReference type="Proteomes" id="UP000245119">
    <property type="component" value="Linkage Group LG3"/>
</dbReference>
<keyword evidence="9" id="KW-0325">Glycoprotein</keyword>
<feature type="transmembrane region" description="Helical" evidence="13">
    <location>
        <begin position="68"/>
        <end position="94"/>
    </location>
</feature>
<comment type="function">
    <text evidence="11">Receptor for NPAF (A-18-F-amide) and NPFF (F-8-F-amide) neuropeptides, also known as morphine-modulating peptides. Can also be activated by a variety of naturally occurring or synthetic FMRF-amide like ligands. This receptor mediates its action by association with G proteins that activate a phosphatidylinositol-calcium second messenger system.</text>
</comment>
<evidence type="ECO:0000259" key="14">
    <source>
        <dbReference type="PROSITE" id="PS50262"/>
    </source>
</evidence>
<keyword evidence="6 13" id="KW-0472">Membrane</keyword>
<dbReference type="InterPro" id="IPR005395">
    <property type="entry name" value="NPFF_rcpt"/>
</dbReference>
<dbReference type="EMBL" id="PZQS01000003">
    <property type="protein sequence ID" value="PVD34142.1"/>
    <property type="molecule type" value="Genomic_DNA"/>
</dbReference>
<keyword evidence="16" id="KW-1185">Reference proteome</keyword>
<keyword evidence="8 12" id="KW-0675">Receptor</keyword>
<dbReference type="PANTHER" id="PTHR24241">
    <property type="entry name" value="NEUROPEPTIDE RECEPTOR-RELATED G-PROTEIN COUPLED RECEPTOR"/>
    <property type="match status" value="1"/>
</dbReference>
<protein>
    <recommendedName>
        <fullName evidence="14">G-protein coupled receptors family 1 profile domain-containing protein</fullName>
    </recommendedName>
</protein>
<evidence type="ECO:0000313" key="16">
    <source>
        <dbReference type="Proteomes" id="UP000245119"/>
    </source>
</evidence>
<evidence type="ECO:0000256" key="12">
    <source>
        <dbReference type="RuleBase" id="RU000688"/>
    </source>
</evidence>
<proteinExistence type="inferred from homology"/>
<evidence type="ECO:0000256" key="10">
    <source>
        <dbReference type="ARBA" id="ARBA00023224"/>
    </source>
</evidence>
<feature type="transmembrane region" description="Helical" evidence="13">
    <location>
        <begin position="308"/>
        <end position="330"/>
    </location>
</feature>
<dbReference type="PANTHER" id="PTHR24241:SF182">
    <property type="entry name" value="G PROTEIN-COUPLED RECEPTOR 19"/>
    <property type="match status" value="1"/>
</dbReference>
<dbReference type="STRING" id="400727.A0A2T7PL69"/>
<evidence type="ECO:0000313" key="15">
    <source>
        <dbReference type="EMBL" id="PVD34142.1"/>
    </source>
</evidence>
<evidence type="ECO:0000256" key="2">
    <source>
        <dbReference type="ARBA" id="ARBA00022475"/>
    </source>
</evidence>
<keyword evidence="10 12" id="KW-0807">Transducer</keyword>
<evidence type="ECO:0000256" key="1">
    <source>
        <dbReference type="ARBA" id="ARBA00004651"/>
    </source>
</evidence>
<dbReference type="InterPro" id="IPR000276">
    <property type="entry name" value="GPCR_Rhodpsn"/>
</dbReference>
<dbReference type="PROSITE" id="PS50262">
    <property type="entry name" value="G_PROTEIN_RECEP_F1_2"/>
    <property type="match status" value="1"/>
</dbReference>
<comment type="caution">
    <text evidence="15">The sequence shown here is derived from an EMBL/GenBank/DDBJ whole genome shotgun (WGS) entry which is preliminary data.</text>
</comment>
<feature type="domain" description="G-protein coupled receptors family 1 profile" evidence="14">
    <location>
        <begin position="48"/>
        <end position="327"/>
    </location>
</feature>
<dbReference type="PRINTS" id="PR01570">
    <property type="entry name" value="NPFFRECEPTOR"/>
</dbReference>
<keyword evidence="7" id="KW-1015">Disulfide bond</keyword>
<feature type="transmembrane region" description="Helical" evidence="13">
    <location>
        <begin position="106"/>
        <end position="127"/>
    </location>
</feature>
<gene>
    <name evidence="15" type="ORF">C0Q70_05405</name>
</gene>
<feature type="transmembrane region" description="Helical" evidence="13">
    <location>
        <begin position="36"/>
        <end position="56"/>
    </location>
</feature>
<dbReference type="AlphaFoldDB" id="A0A2T7PL69"/>
<keyword evidence="2" id="KW-1003">Cell membrane</keyword>
<evidence type="ECO:0000256" key="9">
    <source>
        <dbReference type="ARBA" id="ARBA00023180"/>
    </source>
</evidence>
<organism evidence="15 16">
    <name type="scientific">Pomacea canaliculata</name>
    <name type="common">Golden apple snail</name>
    <dbReference type="NCBI Taxonomy" id="400727"/>
    <lineage>
        <taxon>Eukaryota</taxon>
        <taxon>Metazoa</taxon>
        <taxon>Spiralia</taxon>
        <taxon>Lophotrochozoa</taxon>
        <taxon>Mollusca</taxon>
        <taxon>Gastropoda</taxon>
        <taxon>Caenogastropoda</taxon>
        <taxon>Architaenioglossa</taxon>
        <taxon>Ampullarioidea</taxon>
        <taxon>Ampullariidae</taxon>
        <taxon>Pomacea</taxon>
    </lineage>
</organism>
<dbReference type="Pfam" id="PF00001">
    <property type="entry name" value="7tm_1"/>
    <property type="match status" value="1"/>
</dbReference>
<dbReference type="PRINTS" id="PR00237">
    <property type="entry name" value="GPCRRHODOPSN"/>
</dbReference>
<dbReference type="GO" id="GO:0032870">
    <property type="term" value="P:cellular response to hormone stimulus"/>
    <property type="evidence" value="ECO:0007669"/>
    <property type="project" value="TreeGrafter"/>
</dbReference>
<evidence type="ECO:0000256" key="6">
    <source>
        <dbReference type="ARBA" id="ARBA00023136"/>
    </source>
</evidence>
<dbReference type="GO" id="GO:0005886">
    <property type="term" value="C:plasma membrane"/>
    <property type="evidence" value="ECO:0007669"/>
    <property type="project" value="UniProtKB-SubCell"/>
</dbReference>
<dbReference type="PROSITE" id="PS00237">
    <property type="entry name" value="G_PROTEIN_RECEP_F1_1"/>
    <property type="match status" value="1"/>
</dbReference>
<feature type="transmembrane region" description="Helical" evidence="13">
    <location>
        <begin position="275"/>
        <end position="296"/>
    </location>
</feature>
<dbReference type="SUPFAM" id="SSF81321">
    <property type="entry name" value="Family A G protein-coupled receptor-like"/>
    <property type="match status" value="1"/>
</dbReference>